<dbReference type="RefSeq" id="WP_002845426.1">
    <property type="nucleotide sequence ID" value="NZ_CAMPYD010000006.1"/>
</dbReference>
<dbReference type="GO" id="GO:0004477">
    <property type="term" value="F:methenyltetrahydrofolate cyclohydrolase activity"/>
    <property type="evidence" value="ECO:0007669"/>
    <property type="project" value="UniProtKB-EC"/>
</dbReference>
<keyword evidence="2" id="KW-0808">Transferase</keyword>
<dbReference type="SUPFAM" id="SSF101262">
    <property type="entry name" value="Methenyltetrahydrofolate cyclohydrolase-like"/>
    <property type="match status" value="1"/>
</dbReference>
<keyword evidence="3" id="KW-0378">Hydrolase</keyword>
<dbReference type="Proteomes" id="UP000255101">
    <property type="component" value="Unassembled WGS sequence"/>
</dbReference>
<organism evidence="2 4">
    <name type="scientific">Peptostreptococcus anaerobius</name>
    <dbReference type="NCBI Taxonomy" id="1261"/>
    <lineage>
        <taxon>Bacteria</taxon>
        <taxon>Bacillati</taxon>
        <taxon>Bacillota</taxon>
        <taxon>Clostridia</taxon>
        <taxon>Peptostreptococcales</taxon>
        <taxon>Peptostreptococcaceae</taxon>
        <taxon>Peptostreptococcus</taxon>
    </lineage>
</organism>
<evidence type="ECO:0000313" key="3">
    <source>
        <dbReference type="EMBL" id="SUB61574.1"/>
    </source>
</evidence>
<evidence type="ECO:0000313" key="2">
    <source>
        <dbReference type="EMBL" id="KXI10602.1"/>
    </source>
</evidence>
<dbReference type="PATRIC" id="fig|1261.3.peg.1696"/>
<dbReference type="EC" id="3.5.4.9" evidence="3"/>
<dbReference type="InterPro" id="IPR036178">
    <property type="entry name" value="Formintransfe-cycloase-like_sf"/>
</dbReference>
<reference evidence="3 5" key="2">
    <citation type="submission" date="2018-06" db="EMBL/GenBank/DDBJ databases">
        <authorList>
            <consortium name="Pathogen Informatics"/>
            <person name="Doyle S."/>
        </authorList>
    </citation>
    <scope>NUCLEOTIDE SEQUENCE [LARGE SCALE GENOMIC DNA]</scope>
    <source>
        <strain evidence="3 5">NCTC11460</strain>
    </source>
</reference>
<dbReference type="Gene3D" id="1.20.120.680">
    <property type="entry name" value="Formiminotetrahydrofolate cyclodeaminase monomer, up-and-down helical bundle"/>
    <property type="match status" value="1"/>
</dbReference>
<evidence type="ECO:0000313" key="4">
    <source>
        <dbReference type="Proteomes" id="UP000070326"/>
    </source>
</evidence>
<dbReference type="Proteomes" id="UP000070326">
    <property type="component" value="Unassembled WGS sequence"/>
</dbReference>
<proteinExistence type="predicted"/>
<dbReference type="EMBL" id="UGTB01000004">
    <property type="protein sequence ID" value="SUB61574.1"/>
    <property type="molecule type" value="Genomic_DNA"/>
</dbReference>
<evidence type="ECO:0000313" key="5">
    <source>
        <dbReference type="Proteomes" id="UP000255101"/>
    </source>
</evidence>
<feature type="domain" description="Cyclodeaminase/cyclohydrolase" evidence="1">
    <location>
        <begin position="6"/>
        <end position="181"/>
    </location>
</feature>
<dbReference type="EMBL" id="LSQZ01000087">
    <property type="protein sequence ID" value="KXI10602.1"/>
    <property type="molecule type" value="Genomic_DNA"/>
</dbReference>
<dbReference type="AlphaFoldDB" id="A0A135YMH4"/>
<dbReference type="STRING" id="1261.HMPREF3195_01722"/>
<gene>
    <name evidence="3" type="primary">fchA</name>
    <name evidence="2" type="ORF">HMPREF3195_01722</name>
    <name evidence="3" type="ORF">NCTC11460_01516</name>
</gene>
<evidence type="ECO:0000259" key="1">
    <source>
        <dbReference type="Pfam" id="PF04961"/>
    </source>
</evidence>
<reference evidence="2 4" key="1">
    <citation type="submission" date="2016-02" db="EMBL/GenBank/DDBJ databases">
        <authorList>
            <person name="Wen L."/>
            <person name="He K."/>
            <person name="Yang H."/>
        </authorList>
    </citation>
    <scope>NUCLEOTIDE SEQUENCE [LARGE SCALE GENOMIC DNA]</scope>
    <source>
        <strain evidence="2 4">MJR8628A</strain>
    </source>
</reference>
<name>A0A135YMH4_9FIRM</name>
<dbReference type="GO" id="GO:0016740">
    <property type="term" value="F:transferase activity"/>
    <property type="evidence" value="ECO:0007669"/>
    <property type="project" value="UniProtKB-KW"/>
</dbReference>
<dbReference type="Pfam" id="PF04961">
    <property type="entry name" value="FTCD_C"/>
    <property type="match status" value="1"/>
</dbReference>
<dbReference type="InterPro" id="IPR007044">
    <property type="entry name" value="Cyclodeamin/CycHdrlase"/>
</dbReference>
<dbReference type="eggNOG" id="COG3404">
    <property type="taxonomic scope" value="Bacteria"/>
</dbReference>
<sequence>MYINNSMKEFAGDLGAKKSMPGGGSAAAYAATMANSLAMMVANFTLGKKKYADYEEDIVRILDRAQKMSEDVMSLVDKDIEAFLPLSNCYKMQANTEEEKKAKALEMEKCLRGAAMVPMEILDISKDILDLHEELLIKGSVMLLSDVGVGAEMVRVAAKSAYININVNTKYMKDRDYADKAVLKYADLLKVIEDKCDRIYSEVMNRL</sequence>
<accession>A0A135YMH4</accession>
<protein>
    <submittedName>
        <fullName evidence="2">Formiminotransferase-cyclodeaminase</fullName>
    </submittedName>
    <submittedName>
        <fullName evidence="3">Methenyltetrahydrofolate cyclohydrolase</fullName>
        <ecNumber evidence="3">3.5.4.9</ecNumber>
    </submittedName>
</protein>